<evidence type="ECO:0000313" key="1">
    <source>
        <dbReference type="EMBL" id="MDR6866836.1"/>
    </source>
</evidence>
<sequence length="306" mass="33037">MSSSSADDTSTALSPTFASALHRAIEDRKISLTEIRRRLGDAGSPVSIATLSYWRAGARRPEGAQSRVAIDELERILRLEPGELSDLMGPTRRPGHLRPPGPGFSDEELTAAVGETLAALDAAPQTSLREISSTTTAEVGADGGVRVYTTRVLLQAAAGTIQAIPVAYTVSSPEAIGSAPQPFVVSGVRLGRQHVHPSRTIIGVRLELDVPITAPETAFFEFGYRIPEAHPLERSLNHGVLRKSRELIVEARFTPDALPDWVEEVEDDEDGERVIPRTLNGTTIHAVRRGFGPGSLGLRWGYDEPE</sequence>
<gene>
    <name evidence="1" type="ORF">J2Y69_001435</name>
</gene>
<dbReference type="Proteomes" id="UP001259347">
    <property type="component" value="Unassembled WGS sequence"/>
</dbReference>
<evidence type="ECO:0008006" key="3">
    <source>
        <dbReference type="Google" id="ProtNLM"/>
    </source>
</evidence>
<dbReference type="EMBL" id="JAVDUM010000005">
    <property type="protein sequence ID" value="MDR6866836.1"/>
    <property type="molecule type" value="Genomic_DNA"/>
</dbReference>
<comment type="caution">
    <text evidence="1">The sequence shown here is derived from an EMBL/GenBank/DDBJ whole genome shotgun (WGS) entry which is preliminary data.</text>
</comment>
<dbReference type="RefSeq" id="WP_310019008.1">
    <property type="nucleotide sequence ID" value="NZ_JAVDUM010000005.1"/>
</dbReference>
<accession>A0ABU1SB44</accession>
<proteinExistence type="predicted"/>
<keyword evidence="2" id="KW-1185">Reference proteome</keyword>
<evidence type="ECO:0000313" key="2">
    <source>
        <dbReference type="Proteomes" id="UP001259347"/>
    </source>
</evidence>
<organism evidence="1 2">
    <name type="scientific">Microbacterium resistens</name>
    <dbReference type="NCBI Taxonomy" id="156977"/>
    <lineage>
        <taxon>Bacteria</taxon>
        <taxon>Bacillati</taxon>
        <taxon>Actinomycetota</taxon>
        <taxon>Actinomycetes</taxon>
        <taxon>Micrococcales</taxon>
        <taxon>Microbacteriaceae</taxon>
        <taxon>Microbacterium</taxon>
    </lineage>
</organism>
<name>A0ABU1SB44_9MICO</name>
<reference evidence="1 2" key="1">
    <citation type="submission" date="2023-07" db="EMBL/GenBank/DDBJ databases">
        <title>Sorghum-associated microbial communities from plants grown in Nebraska, USA.</title>
        <authorList>
            <person name="Schachtman D."/>
        </authorList>
    </citation>
    <scope>NUCLEOTIDE SEQUENCE [LARGE SCALE GENOMIC DNA]</scope>
    <source>
        <strain evidence="1 2">2980</strain>
    </source>
</reference>
<protein>
    <recommendedName>
        <fullName evidence="3">XRE family transcriptional regulator</fullName>
    </recommendedName>
</protein>